<dbReference type="InterPro" id="IPR050482">
    <property type="entry name" value="Sensor_HK_TwoCompSys"/>
</dbReference>
<feature type="transmembrane region" description="Helical" evidence="11">
    <location>
        <begin position="70"/>
        <end position="96"/>
    </location>
</feature>
<keyword evidence="7" id="KW-0067">ATP-binding</keyword>
<evidence type="ECO:0000256" key="1">
    <source>
        <dbReference type="ARBA" id="ARBA00000085"/>
    </source>
</evidence>
<accession>A0A964UUE7</accession>
<dbReference type="PANTHER" id="PTHR24421:SF10">
    <property type="entry name" value="NITRATE_NITRITE SENSOR PROTEIN NARQ"/>
    <property type="match status" value="1"/>
</dbReference>
<feature type="transmembrane region" description="Helical" evidence="11">
    <location>
        <begin position="108"/>
        <end position="129"/>
    </location>
</feature>
<keyword evidence="11" id="KW-1133">Transmembrane helix</keyword>
<feature type="compositionally biased region" description="Low complexity" evidence="10">
    <location>
        <begin position="401"/>
        <end position="412"/>
    </location>
</feature>
<protein>
    <recommendedName>
        <fullName evidence="2">histidine kinase</fullName>
        <ecNumber evidence="2">2.7.13.3</ecNumber>
    </recommendedName>
</protein>
<evidence type="ECO:0000256" key="4">
    <source>
        <dbReference type="ARBA" id="ARBA00022679"/>
    </source>
</evidence>
<dbReference type="AlphaFoldDB" id="A0A964UUE7"/>
<keyword evidence="6 13" id="KW-0418">Kinase</keyword>
<dbReference type="OrthoDB" id="227596at2"/>
<keyword evidence="14" id="KW-1185">Reference proteome</keyword>
<dbReference type="Pfam" id="PF02518">
    <property type="entry name" value="HATPase_c"/>
    <property type="match status" value="1"/>
</dbReference>
<gene>
    <name evidence="13" type="ORF">GUY60_29835</name>
</gene>
<feature type="coiled-coil region" evidence="9">
    <location>
        <begin position="163"/>
        <end position="190"/>
    </location>
</feature>
<dbReference type="GO" id="GO:0046983">
    <property type="term" value="F:protein dimerization activity"/>
    <property type="evidence" value="ECO:0007669"/>
    <property type="project" value="InterPro"/>
</dbReference>
<dbReference type="SMART" id="SM00387">
    <property type="entry name" value="HATPase_c"/>
    <property type="match status" value="1"/>
</dbReference>
<evidence type="ECO:0000256" key="3">
    <source>
        <dbReference type="ARBA" id="ARBA00022553"/>
    </source>
</evidence>
<organism evidence="13 14">
    <name type="scientific">Streptomyces boluensis</name>
    <dbReference type="NCBI Taxonomy" id="1775135"/>
    <lineage>
        <taxon>Bacteria</taxon>
        <taxon>Bacillati</taxon>
        <taxon>Actinomycetota</taxon>
        <taxon>Actinomycetes</taxon>
        <taxon>Kitasatosporales</taxon>
        <taxon>Streptomycetaceae</taxon>
        <taxon>Streptomyces</taxon>
    </lineage>
</organism>
<evidence type="ECO:0000259" key="12">
    <source>
        <dbReference type="SMART" id="SM00387"/>
    </source>
</evidence>
<proteinExistence type="predicted"/>
<dbReference type="PANTHER" id="PTHR24421">
    <property type="entry name" value="NITRATE/NITRITE SENSOR PROTEIN NARX-RELATED"/>
    <property type="match status" value="1"/>
</dbReference>
<reference evidence="13" key="1">
    <citation type="submission" date="2020-01" db="EMBL/GenBank/DDBJ databases">
        <title>Whole-genome analyses of novel actinobacteria.</title>
        <authorList>
            <person name="Sahin N."/>
        </authorList>
    </citation>
    <scope>NUCLEOTIDE SEQUENCE</scope>
    <source>
        <strain evidence="13">YC537</strain>
    </source>
</reference>
<dbReference type="SUPFAM" id="SSF55874">
    <property type="entry name" value="ATPase domain of HSP90 chaperone/DNA topoisomerase II/histidine kinase"/>
    <property type="match status" value="1"/>
</dbReference>
<evidence type="ECO:0000313" key="14">
    <source>
        <dbReference type="Proteomes" id="UP000598297"/>
    </source>
</evidence>
<evidence type="ECO:0000256" key="7">
    <source>
        <dbReference type="ARBA" id="ARBA00022840"/>
    </source>
</evidence>
<sequence>MGEKRSRAAGSDTKRTRLAGTAVAALVAAVVAALGCLAASSAGATAVDYGLVIVGSLALAGHATAPRTVLAVTTLCLSVHVLHAHPGAVAAVPVIGAVHTAARVGYRGVAAVATGIFLAAVLTSGLLAGEPVGDFAGRALLLAGWFLCALVTGLADKNWQAYLRQTEKRAAEAERTREEAARRRAGEERLRIARELHDSLTHSISIVKLQAGVAVHLARKRGEEVPEALLAIQEASGEAMRELRATLDVLREERPPGSLADLVRRARAAGLAVELTLRGTDGTLPDAVEAAAYRIVQEALTNAARHAGPTGVSVELALTEGELEVRVTDDGRASPDRPCTPGTGLTGMRERVTALGGTLRAGPRAEGGFAVRARLPLQARGQAPSQLRGRAPSQPQPQPQPHAQAQAQAREPAAGDRDRDRTGRAGSA</sequence>
<dbReference type="Gene3D" id="3.30.565.10">
    <property type="entry name" value="Histidine kinase-like ATPase, C-terminal domain"/>
    <property type="match status" value="1"/>
</dbReference>
<evidence type="ECO:0000256" key="5">
    <source>
        <dbReference type="ARBA" id="ARBA00022741"/>
    </source>
</evidence>
<evidence type="ECO:0000256" key="2">
    <source>
        <dbReference type="ARBA" id="ARBA00012438"/>
    </source>
</evidence>
<keyword evidence="4" id="KW-0808">Transferase</keyword>
<dbReference type="Gene3D" id="1.20.5.1930">
    <property type="match status" value="1"/>
</dbReference>
<comment type="caution">
    <text evidence="13">The sequence shown here is derived from an EMBL/GenBank/DDBJ whole genome shotgun (WGS) entry which is preliminary data.</text>
</comment>
<dbReference type="EMBL" id="JAAAHS010000337">
    <property type="protein sequence ID" value="NBE55556.1"/>
    <property type="molecule type" value="Genomic_DNA"/>
</dbReference>
<dbReference type="GO" id="GO:0000155">
    <property type="term" value="F:phosphorelay sensor kinase activity"/>
    <property type="evidence" value="ECO:0007669"/>
    <property type="project" value="InterPro"/>
</dbReference>
<feature type="compositionally biased region" description="Basic and acidic residues" evidence="10">
    <location>
        <begin position="413"/>
        <end position="428"/>
    </location>
</feature>
<evidence type="ECO:0000313" key="13">
    <source>
        <dbReference type="EMBL" id="NBE55556.1"/>
    </source>
</evidence>
<name>A0A964UUE7_9ACTN</name>
<feature type="region of interest" description="Disordered" evidence="10">
    <location>
        <begin position="373"/>
        <end position="428"/>
    </location>
</feature>
<dbReference type="InterPro" id="IPR003594">
    <property type="entry name" value="HATPase_dom"/>
</dbReference>
<dbReference type="GO" id="GO:0005524">
    <property type="term" value="F:ATP binding"/>
    <property type="evidence" value="ECO:0007669"/>
    <property type="project" value="UniProtKB-KW"/>
</dbReference>
<keyword evidence="8" id="KW-0902">Two-component regulatory system</keyword>
<dbReference type="Proteomes" id="UP000598297">
    <property type="component" value="Unassembled WGS sequence"/>
</dbReference>
<feature type="transmembrane region" description="Helical" evidence="11">
    <location>
        <begin position="135"/>
        <end position="155"/>
    </location>
</feature>
<dbReference type="RefSeq" id="WP_161703391.1">
    <property type="nucleotide sequence ID" value="NZ_JAAAHS010000337.1"/>
</dbReference>
<dbReference type="CDD" id="cd16917">
    <property type="entry name" value="HATPase_UhpB-NarQ-NarX-like"/>
    <property type="match status" value="1"/>
</dbReference>
<evidence type="ECO:0000256" key="6">
    <source>
        <dbReference type="ARBA" id="ARBA00022777"/>
    </source>
</evidence>
<keyword evidence="3" id="KW-0597">Phosphoprotein</keyword>
<evidence type="ECO:0000256" key="9">
    <source>
        <dbReference type="SAM" id="Coils"/>
    </source>
</evidence>
<comment type="catalytic activity">
    <reaction evidence="1">
        <text>ATP + protein L-histidine = ADP + protein N-phospho-L-histidine.</text>
        <dbReference type="EC" id="2.7.13.3"/>
    </reaction>
</comment>
<dbReference type="InterPro" id="IPR036890">
    <property type="entry name" value="HATPase_C_sf"/>
</dbReference>
<dbReference type="Pfam" id="PF07730">
    <property type="entry name" value="HisKA_3"/>
    <property type="match status" value="1"/>
</dbReference>
<dbReference type="InterPro" id="IPR011712">
    <property type="entry name" value="Sig_transdc_His_kin_sub3_dim/P"/>
</dbReference>
<feature type="domain" description="Histidine kinase/HSP90-like ATPase" evidence="12">
    <location>
        <begin position="287"/>
        <end position="379"/>
    </location>
</feature>
<dbReference type="GO" id="GO:0016020">
    <property type="term" value="C:membrane"/>
    <property type="evidence" value="ECO:0007669"/>
    <property type="project" value="InterPro"/>
</dbReference>
<evidence type="ECO:0000256" key="11">
    <source>
        <dbReference type="SAM" id="Phobius"/>
    </source>
</evidence>
<dbReference type="EC" id="2.7.13.3" evidence="2"/>
<keyword evidence="5" id="KW-0547">Nucleotide-binding</keyword>
<evidence type="ECO:0000256" key="8">
    <source>
        <dbReference type="ARBA" id="ARBA00023012"/>
    </source>
</evidence>
<keyword evidence="11" id="KW-0812">Transmembrane</keyword>
<keyword evidence="11" id="KW-0472">Membrane</keyword>
<keyword evidence="9" id="KW-0175">Coiled coil</keyword>
<evidence type="ECO:0000256" key="10">
    <source>
        <dbReference type="SAM" id="MobiDB-lite"/>
    </source>
</evidence>